<dbReference type="VEuPathDB" id="FungiDB:A1O9_12532"/>
<keyword evidence="2 3" id="KW-0823">Tryptophan catabolism</keyword>
<dbReference type="SUPFAM" id="SSF53474">
    <property type="entry name" value="alpha/beta-Hydrolases"/>
    <property type="match status" value="1"/>
</dbReference>
<proteinExistence type="inferred from homology"/>
<dbReference type="GO" id="GO:0019441">
    <property type="term" value="P:L-tryptophan catabolic process to kynurenine"/>
    <property type="evidence" value="ECO:0007669"/>
    <property type="project" value="UniProtKB-UniRule"/>
</dbReference>
<keyword evidence="6" id="KW-1185">Reference proteome</keyword>
<dbReference type="HAMAP" id="MF_03014">
    <property type="entry name" value="KFase"/>
    <property type="match status" value="1"/>
</dbReference>
<dbReference type="GO" id="GO:0034354">
    <property type="term" value="P:'de novo' NAD+ biosynthetic process from L-tryptophan"/>
    <property type="evidence" value="ECO:0007669"/>
    <property type="project" value="UniProtKB-UniRule"/>
</dbReference>
<feature type="active site" description="Nucleophile" evidence="3">
    <location>
        <position position="189"/>
    </location>
</feature>
<dbReference type="InterPro" id="IPR029058">
    <property type="entry name" value="AB_hydrolase_fold"/>
</dbReference>
<feature type="compositionally biased region" description="Low complexity" evidence="4">
    <location>
        <begin position="55"/>
        <end position="74"/>
    </location>
</feature>
<evidence type="ECO:0000256" key="2">
    <source>
        <dbReference type="ARBA" id="ARBA00023079"/>
    </source>
</evidence>
<feature type="region of interest" description="Disordered" evidence="4">
    <location>
        <begin position="53"/>
        <end position="81"/>
    </location>
</feature>
<dbReference type="HOGENOM" id="CLU_016852_0_0_1"/>
<comment type="domain">
    <text evidence="3">The main chain amide nitrogen atoms of the second glycine and its adjacent residue in the HGGXW motif define the oxyanion hole, and stabilize the oxyanion that forms during the nucleophilic attack by the catalytic serine during substrate cleavage.</text>
</comment>
<gene>
    <name evidence="5" type="ORF">A1O9_12532</name>
</gene>
<organism evidence="5 6">
    <name type="scientific">Exophiala aquamarina CBS 119918</name>
    <dbReference type="NCBI Taxonomy" id="1182545"/>
    <lineage>
        <taxon>Eukaryota</taxon>
        <taxon>Fungi</taxon>
        <taxon>Dikarya</taxon>
        <taxon>Ascomycota</taxon>
        <taxon>Pezizomycotina</taxon>
        <taxon>Eurotiomycetes</taxon>
        <taxon>Chaetothyriomycetidae</taxon>
        <taxon>Chaetothyriales</taxon>
        <taxon>Herpotrichiellaceae</taxon>
        <taxon>Exophiala</taxon>
    </lineage>
</organism>
<feature type="short sequence motif" description="HGGXW" evidence="3">
    <location>
        <begin position="101"/>
        <end position="105"/>
    </location>
</feature>
<sequence length="361" mass="39166">MADEEFGSLWDSVPWQQWDDSPDLSSPKKAVGWYKPSVPYVHGGHELQTLDVWLPSPSSSPSSPSSPSSSAPAAKVEQHTPEQLLLSRKNNGDKWWIVYIHGGAWCDPDIRADSFGATLHHLLKFPDSLRDIAGVVSLNYTLSPSHHHGGATPSRSGKHPDHIVDVLCGLAFVQKVTGFAENYTLVGHSCGATLAFQVMMDVARWSSASSPEDQAAAHVPKVCKPCVVIGLDGLYDLPGLINDPGDKHAGLIPAYDAFTRSAFGDDENTWYDVSPVSVKDWVEEWGPENGTVVLVQSQDDTLVPYRQLVGMQAALKSSIGASIGVVELSASGDHDELWQTGDQIAGIIAEVLKRRGRLDQW</sequence>
<comment type="subunit">
    <text evidence="3">Homodimer.</text>
</comment>
<dbReference type="GeneID" id="25287426"/>
<keyword evidence="1 3" id="KW-0378">Hydrolase</keyword>
<dbReference type="InterPro" id="IPR027519">
    <property type="entry name" value="KFase_ver/fungi-typ"/>
</dbReference>
<dbReference type="STRING" id="1182545.A0A072NWH9"/>
<evidence type="ECO:0000313" key="5">
    <source>
        <dbReference type="EMBL" id="KEF51383.1"/>
    </source>
</evidence>
<evidence type="ECO:0000256" key="3">
    <source>
        <dbReference type="HAMAP-Rule" id="MF_03014"/>
    </source>
</evidence>
<dbReference type="ESTHER" id="9euro-a0a072nwh9">
    <property type="family name" value="Kynurenine-formamidase"/>
</dbReference>
<comment type="similarity">
    <text evidence="3">Belongs to the kynurenine formamidase family.</text>
</comment>
<protein>
    <recommendedName>
        <fullName evidence="3">Kynurenine formamidase</fullName>
        <shortName evidence="3">KFA</shortName>
        <shortName evidence="3">KFase</shortName>
        <ecNumber evidence="3">3.5.1.9</ecNumber>
    </recommendedName>
    <alternativeName>
        <fullName evidence="3">Arylformamidase</fullName>
    </alternativeName>
    <alternativeName>
        <fullName evidence="3">N-formylkynurenine formamidase</fullName>
        <shortName evidence="3">FKF</shortName>
    </alternativeName>
</protein>
<dbReference type="InterPro" id="IPR050300">
    <property type="entry name" value="GDXG_lipolytic_enzyme"/>
</dbReference>
<dbReference type="PANTHER" id="PTHR48081">
    <property type="entry name" value="AB HYDROLASE SUPERFAMILY PROTEIN C4A8.06C"/>
    <property type="match status" value="1"/>
</dbReference>
<comment type="catalytic activity">
    <reaction evidence="3">
        <text>N-formyl-L-kynurenine + H2O = L-kynurenine + formate + H(+)</text>
        <dbReference type="Rhea" id="RHEA:13009"/>
        <dbReference type="ChEBI" id="CHEBI:15377"/>
        <dbReference type="ChEBI" id="CHEBI:15378"/>
        <dbReference type="ChEBI" id="CHEBI:15740"/>
        <dbReference type="ChEBI" id="CHEBI:57959"/>
        <dbReference type="ChEBI" id="CHEBI:58629"/>
        <dbReference type="EC" id="3.5.1.9"/>
    </reaction>
</comment>
<dbReference type="Gene3D" id="3.40.50.1820">
    <property type="entry name" value="alpha/beta hydrolase"/>
    <property type="match status" value="1"/>
</dbReference>
<feature type="region of interest" description="Disordered" evidence="4">
    <location>
        <begin position="1"/>
        <end position="27"/>
    </location>
</feature>
<dbReference type="PANTHER" id="PTHR48081:SF33">
    <property type="entry name" value="KYNURENINE FORMAMIDASE"/>
    <property type="match status" value="1"/>
</dbReference>
<name>A0A072NWH9_9EURO</name>
<comment type="caution">
    <text evidence="5">The sequence shown here is derived from an EMBL/GenBank/DDBJ whole genome shotgun (WGS) entry which is preliminary data.</text>
</comment>
<dbReference type="EMBL" id="AMGV01000024">
    <property type="protein sequence ID" value="KEF51383.1"/>
    <property type="molecule type" value="Genomic_DNA"/>
</dbReference>
<feature type="active site" evidence="3">
    <location>
        <position position="334"/>
    </location>
</feature>
<dbReference type="Proteomes" id="UP000027920">
    <property type="component" value="Unassembled WGS sequence"/>
</dbReference>
<dbReference type="EC" id="3.5.1.9" evidence="3"/>
<dbReference type="UniPathway" id="UPA00333">
    <property type="reaction ID" value="UER00454"/>
</dbReference>
<feature type="active site" evidence="3">
    <location>
        <position position="300"/>
    </location>
</feature>
<evidence type="ECO:0000256" key="1">
    <source>
        <dbReference type="ARBA" id="ARBA00022801"/>
    </source>
</evidence>
<evidence type="ECO:0000256" key="4">
    <source>
        <dbReference type="SAM" id="MobiDB-lite"/>
    </source>
</evidence>
<dbReference type="GO" id="GO:0004061">
    <property type="term" value="F:arylformamidase activity"/>
    <property type="evidence" value="ECO:0007669"/>
    <property type="project" value="UniProtKB-UniRule"/>
</dbReference>
<dbReference type="RefSeq" id="XP_013253973.1">
    <property type="nucleotide sequence ID" value="XM_013398519.1"/>
</dbReference>
<reference evidence="5 6" key="1">
    <citation type="submission" date="2013-03" db="EMBL/GenBank/DDBJ databases">
        <title>The Genome Sequence of Exophiala aquamarina CBS 119918.</title>
        <authorList>
            <consortium name="The Broad Institute Genomics Platform"/>
            <person name="Cuomo C."/>
            <person name="de Hoog S."/>
            <person name="Gorbushina A."/>
            <person name="Walker B."/>
            <person name="Young S.K."/>
            <person name="Zeng Q."/>
            <person name="Gargeya S."/>
            <person name="Fitzgerald M."/>
            <person name="Haas B."/>
            <person name="Abouelleil A."/>
            <person name="Allen A.W."/>
            <person name="Alvarado L."/>
            <person name="Arachchi H.M."/>
            <person name="Berlin A.M."/>
            <person name="Chapman S.B."/>
            <person name="Gainer-Dewar J."/>
            <person name="Goldberg J."/>
            <person name="Griggs A."/>
            <person name="Gujja S."/>
            <person name="Hansen M."/>
            <person name="Howarth C."/>
            <person name="Imamovic A."/>
            <person name="Ireland A."/>
            <person name="Larimer J."/>
            <person name="McCowan C."/>
            <person name="Murphy C."/>
            <person name="Pearson M."/>
            <person name="Poon T.W."/>
            <person name="Priest M."/>
            <person name="Roberts A."/>
            <person name="Saif S."/>
            <person name="Shea T."/>
            <person name="Sisk P."/>
            <person name="Sykes S."/>
            <person name="Wortman J."/>
            <person name="Nusbaum C."/>
            <person name="Birren B."/>
        </authorList>
    </citation>
    <scope>NUCLEOTIDE SEQUENCE [LARGE SCALE GENOMIC DNA]</scope>
    <source>
        <strain evidence="5 6">CBS 119918</strain>
    </source>
</reference>
<dbReference type="OrthoDB" id="420264at2759"/>
<comment type="pathway">
    <text evidence="3">Amino-acid degradation; L-tryptophan degradation via kynurenine pathway; L-kynurenine from L-tryptophan: step 2/2.</text>
</comment>
<evidence type="ECO:0000313" key="6">
    <source>
        <dbReference type="Proteomes" id="UP000027920"/>
    </source>
</evidence>
<dbReference type="AlphaFoldDB" id="A0A072NWH9"/>
<comment type="function">
    <text evidence="3">Catalyzes the hydrolysis of N-formyl-L-kynurenine to L-kynurenine, the second step in the kynurenine pathway of tryptophan degradation. Kynurenine may be further oxidized to nicotinic acid, NAD(H) and NADP(H). Required for elimination of toxic metabolites.</text>
</comment>
<accession>A0A072NWH9</accession>